<evidence type="ECO:0000256" key="2">
    <source>
        <dbReference type="ARBA" id="ARBA00023015"/>
    </source>
</evidence>
<evidence type="ECO:0000256" key="1">
    <source>
        <dbReference type="ARBA" id="ARBA00009437"/>
    </source>
</evidence>
<dbReference type="Gene3D" id="3.40.190.290">
    <property type="match status" value="1"/>
</dbReference>
<accession>A0A316F2A3</accession>
<feature type="domain" description="HTH lysR-type" evidence="5">
    <location>
        <begin position="1"/>
        <end position="60"/>
    </location>
</feature>
<reference evidence="6 7" key="1">
    <citation type="submission" date="2018-05" db="EMBL/GenBank/DDBJ databases">
        <title>Genomic Encyclopedia of Type Strains, Phase IV (KMG-V): Genome sequencing to study the core and pangenomes of soil and plant-associated prokaryotes.</title>
        <authorList>
            <person name="Whitman W."/>
        </authorList>
    </citation>
    <scope>NUCLEOTIDE SEQUENCE [LARGE SCALE GENOMIC DNA]</scope>
    <source>
        <strain evidence="6 7">SLV-132</strain>
    </source>
</reference>
<dbReference type="InterPro" id="IPR000847">
    <property type="entry name" value="LysR_HTH_N"/>
</dbReference>
<evidence type="ECO:0000256" key="3">
    <source>
        <dbReference type="ARBA" id="ARBA00023125"/>
    </source>
</evidence>
<evidence type="ECO:0000259" key="5">
    <source>
        <dbReference type="PROSITE" id="PS50931"/>
    </source>
</evidence>
<dbReference type="Proteomes" id="UP000245754">
    <property type="component" value="Unassembled WGS sequence"/>
</dbReference>
<dbReference type="CDD" id="cd05466">
    <property type="entry name" value="PBP2_LTTR_substrate"/>
    <property type="match status" value="1"/>
</dbReference>
<sequence length="314" mass="34437">MDTPDRQLRSFLRIAELKSLSRAAEELDQTQSGLSRQLAALETHLGKPLFIRTGRGVELTEAGRKLHDAIRGPYRAIDQAVDTIRESHGTTQGTVRLAIVHPVSYYFMADVVARFVSSHPGVNLSLMGRSSPEVVSLVESGKADLGFVYDTAVDTATLTSHPLFEDEMCLVTREPAAGQQDGREEGEAIDLHRRELRLVGFPPAYALRRMLQSAGLQPDYVAEAETVDAILKLVSTGVGECILPCRLPDKLLADYGLHKVRIRAPLLRRRIVAISHGERHAMPLTGALLECALQVARNLGEHDATTVHDKGVTE</sequence>
<proteinExistence type="inferred from homology"/>
<dbReference type="PROSITE" id="PS50931">
    <property type="entry name" value="HTH_LYSR"/>
    <property type="match status" value="1"/>
</dbReference>
<dbReference type="GO" id="GO:0005829">
    <property type="term" value="C:cytosol"/>
    <property type="evidence" value="ECO:0007669"/>
    <property type="project" value="TreeGrafter"/>
</dbReference>
<keyword evidence="2" id="KW-0805">Transcription regulation</keyword>
<dbReference type="InterPro" id="IPR036388">
    <property type="entry name" value="WH-like_DNA-bd_sf"/>
</dbReference>
<protein>
    <submittedName>
        <fullName evidence="6">DNA-binding transcriptional LysR family regulator</fullName>
    </submittedName>
</protein>
<dbReference type="FunFam" id="1.10.10.10:FF:000001">
    <property type="entry name" value="LysR family transcriptional regulator"/>
    <property type="match status" value="1"/>
</dbReference>
<dbReference type="RefSeq" id="WP_109582438.1">
    <property type="nucleotide sequence ID" value="NZ_QGGT01000001.1"/>
</dbReference>
<dbReference type="PANTHER" id="PTHR30419">
    <property type="entry name" value="HTH-TYPE TRANSCRIPTIONAL REGULATOR YBHD"/>
    <property type="match status" value="1"/>
</dbReference>
<dbReference type="InterPro" id="IPR050950">
    <property type="entry name" value="HTH-type_LysR_regulators"/>
</dbReference>
<dbReference type="InterPro" id="IPR005119">
    <property type="entry name" value="LysR_subst-bd"/>
</dbReference>
<dbReference type="Pfam" id="PF03466">
    <property type="entry name" value="LysR_substrate"/>
    <property type="match status" value="1"/>
</dbReference>
<comment type="caution">
    <text evidence="6">The sequence shown here is derived from an EMBL/GenBank/DDBJ whole genome shotgun (WGS) entry which is preliminary data.</text>
</comment>
<dbReference type="Gene3D" id="1.10.10.10">
    <property type="entry name" value="Winged helix-like DNA-binding domain superfamily/Winged helix DNA-binding domain"/>
    <property type="match status" value="1"/>
</dbReference>
<dbReference type="AlphaFoldDB" id="A0A316F2A3"/>
<keyword evidence="4" id="KW-0804">Transcription</keyword>
<evidence type="ECO:0000313" key="6">
    <source>
        <dbReference type="EMBL" id="PWK38904.1"/>
    </source>
</evidence>
<dbReference type="GO" id="GO:0003677">
    <property type="term" value="F:DNA binding"/>
    <property type="evidence" value="ECO:0007669"/>
    <property type="project" value="UniProtKB-KW"/>
</dbReference>
<gene>
    <name evidence="6" type="ORF">C7419_1012806</name>
</gene>
<comment type="similarity">
    <text evidence="1">Belongs to the LysR transcriptional regulatory family.</text>
</comment>
<dbReference type="GO" id="GO:0003700">
    <property type="term" value="F:DNA-binding transcription factor activity"/>
    <property type="evidence" value="ECO:0007669"/>
    <property type="project" value="InterPro"/>
</dbReference>
<dbReference type="SUPFAM" id="SSF46785">
    <property type="entry name" value="Winged helix' DNA-binding domain"/>
    <property type="match status" value="1"/>
</dbReference>
<dbReference type="SUPFAM" id="SSF53850">
    <property type="entry name" value="Periplasmic binding protein-like II"/>
    <property type="match status" value="1"/>
</dbReference>
<dbReference type="InterPro" id="IPR036390">
    <property type="entry name" value="WH_DNA-bd_sf"/>
</dbReference>
<dbReference type="EMBL" id="QGGT01000001">
    <property type="protein sequence ID" value="PWK38904.1"/>
    <property type="molecule type" value="Genomic_DNA"/>
</dbReference>
<keyword evidence="7" id="KW-1185">Reference proteome</keyword>
<evidence type="ECO:0000313" key="7">
    <source>
        <dbReference type="Proteomes" id="UP000245754"/>
    </source>
</evidence>
<dbReference type="PRINTS" id="PR00039">
    <property type="entry name" value="HTHLYSR"/>
</dbReference>
<name>A0A316F2A3_9BURK</name>
<dbReference type="Pfam" id="PF00126">
    <property type="entry name" value="HTH_1"/>
    <property type="match status" value="1"/>
</dbReference>
<organism evidence="6 7">
    <name type="scientific">Cupriavidus plantarum</name>
    <dbReference type="NCBI Taxonomy" id="942865"/>
    <lineage>
        <taxon>Bacteria</taxon>
        <taxon>Pseudomonadati</taxon>
        <taxon>Pseudomonadota</taxon>
        <taxon>Betaproteobacteria</taxon>
        <taxon>Burkholderiales</taxon>
        <taxon>Burkholderiaceae</taxon>
        <taxon>Cupriavidus</taxon>
    </lineage>
</organism>
<keyword evidence="3 6" id="KW-0238">DNA-binding</keyword>
<evidence type="ECO:0000256" key="4">
    <source>
        <dbReference type="ARBA" id="ARBA00023163"/>
    </source>
</evidence>